<organism evidence="2 3">
    <name type="scientific">Bradyrhizobium betae</name>
    <dbReference type="NCBI Taxonomy" id="244734"/>
    <lineage>
        <taxon>Bacteria</taxon>
        <taxon>Pseudomonadati</taxon>
        <taxon>Pseudomonadota</taxon>
        <taxon>Alphaproteobacteria</taxon>
        <taxon>Hyphomicrobiales</taxon>
        <taxon>Nitrobacteraceae</taxon>
        <taxon>Bradyrhizobium</taxon>
    </lineage>
</organism>
<dbReference type="OrthoDB" id="6115415at2"/>
<dbReference type="AlphaFoldDB" id="A0A5P6NZE7"/>
<protein>
    <recommendedName>
        <fullName evidence="1">DUF6969 domain-containing protein</fullName>
    </recommendedName>
</protein>
<proteinExistence type="predicted"/>
<sequence length="236" mass="26362">MLASDPSGLPREALSRMAAAAETVVDCMRELHEARSNLVMEALHGSEGFVEWEHYPPDDVRDPETHAQYFLHAHAPDGRDAPDFAHFHIFMGAAGMPVGVRPAKLHGGAPDAGDGGKMSHVVAISLTPRAMPERLFTTNRWVTAETWYAAPDVVAMLNAFSLDAAAGSQTLNRWITAMMVLFRPHIERLLHERDTTVERWRSLHPGIDVFEDRRLEITSSIDISLERHIEWLDGQI</sequence>
<accession>A0A5P6NZE7</accession>
<name>A0A5P6NZE7_9BRAD</name>
<dbReference type="EMBL" id="CP044543">
    <property type="protein sequence ID" value="QFI71325.1"/>
    <property type="molecule type" value="Genomic_DNA"/>
</dbReference>
<reference evidence="3" key="1">
    <citation type="submission" date="2019-10" db="EMBL/GenBank/DDBJ databases">
        <title>Complete Genome Sequence of Bradyrhizobium betae type strain PL7HG1T.</title>
        <authorList>
            <person name="Bromfield E.S.P."/>
            <person name="Cloutier S."/>
        </authorList>
    </citation>
    <scope>NUCLEOTIDE SEQUENCE [LARGE SCALE GENOMIC DNA]</scope>
    <source>
        <strain evidence="3">PL7HG1</strain>
    </source>
</reference>
<dbReference type="RefSeq" id="WP_151642232.1">
    <property type="nucleotide sequence ID" value="NZ_CP044543.1"/>
</dbReference>
<dbReference type="Pfam" id="PF22308">
    <property type="entry name" value="DUF6969"/>
    <property type="match status" value="1"/>
</dbReference>
<dbReference type="Proteomes" id="UP000325641">
    <property type="component" value="Chromosome"/>
</dbReference>
<dbReference type="KEGG" id="bbet:F8237_02410"/>
<evidence type="ECO:0000313" key="3">
    <source>
        <dbReference type="Proteomes" id="UP000325641"/>
    </source>
</evidence>
<dbReference type="InterPro" id="IPR054242">
    <property type="entry name" value="DUF6969"/>
</dbReference>
<evidence type="ECO:0000313" key="2">
    <source>
        <dbReference type="EMBL" id="QFI71325.1"/>
    </source>
</evidence>
<gene>
    <name evidence="2" type="ORF">F8237_02410</name>
</gene>
<evidence type="ECO:0000259" key="1">
    <source>
        <dbReference type="Pfam" id="PF22308"/>
    </source>
</evidence>
<feature type="domain" description="DUF6969" evidence="1">
    <location>
        <begin position="19"/>
        <end position="223"/>
    </location>
</feature>